<sequence>MRGNDLALCWPNATGNGAIISQRSANSNTSPTPSASIAFNVQQAKSGLSSSNFDFTCTFSRPLDLSVAPIASTASSINVIYAVGLQPVKDAENGDPQQAAIQQHTYTGHGVLAIQRKSGLSSDPNNTISIPQSNGGSSILGQVFADDKIYEKLVQAHGFLCVLAGFGCILGAVYKNPAGPTLIGSSNHATLGVIIFTALVMQISYGIYIYHTYNPSVEVQKTRHRVLTWVHRLWGYSVLIAAVVQIALGLSQYGLWPTRKEGIWYAFYVVVAFWVVLFLIGSAVKFLRRPKGESVDESCKDDDVN</sequence>
<keyword evidence="10" id="KW-1185">Reference proteome</keyword>
<feature type="transmembrane region" description="Helical" evidence="7">
    <location>
        <begin position="156"/>
        <end position="174"/>
    </location>
</feature>
<keyword evidence="2" id="KW-0813">Transport</keyword>
<dbReference type="PANTHER" id="PTHR47797:SF3">
    <property type="entry name" value="CYTOCHROME B561 DOMAIN-CONTAINING PROTEIN"/>
    <property type="match status" value="1"/>
</dbReference>
<evidence type="ECO:0000256" key="3">
    <source>
        <dbReference type="ARBA" id="ARBA00022692"/>
    </source>
</evidence>
<evidence type="ECO:0000256" key="2">
    <source>
        <dbReference type="ARBA" id="ARBA00022448"/>
    </source>
</evidence>
<feature type="domain" description="DOMON" evidence="8">
    <location>
        <begin position="1"/>
        <end position="84"/>
    </location>
</feature>
<feature type="transmembrane region" description="Helical" evidence="7">
    <location>
        <begin position="233"/>
        <end position="256"/>
    </location>
</feature>
<dbReference type="CDD" id="cd08760">
    <property type="entry name" value="Cyt_b561_FRRS1_like"/>
    <property type="match status" value="1"/>
</dbReference>
<accession>A0A9P6SYK4</accession>
<dbReference type="InterPro" id="IPR005018">
    <property type="entry name" value="DOMON_domain"/>
</dbReference>
<dbReference type="InterPro" id="IPR006593">
    <property type="entry name" value="Cyt_b561/ferric_Rdtase_TM"/>
</dbReference>
<feature type="transmembrane region" description="Helical" evidence="7">
    <location>
        <begin position="194"/>
        <end position="213"/>
    </location>
</feature>
<dbReference type="Proteomes" id="UP000703661">
    <property type="component" value="Unassembled WGS sequence"/>
</dbReference>
<keyword evidence="4" id="KW-0249">Electron transport</keyword>
<dbReference type="EMBL" id="JAAAID010001098">
    <property type="protein sequence ID" value="KAG0011721.1"/>
    <property type="molecule type" value="Genomic_DNA"/>
</dbReference>
<name>A0A9P6SYK4_9FUNG</name>
<feature type="transmembrane region" description="Helical" evidence="7">
    <location>
        <begin position="262"/>
        <end position="284"/>
    </location>
</feature>
<evidence type="ECO:0000259" key="8">
    <source>
        <dbReference type="PROSITE" id="PS50836"/>
    </source>
</evidence>
<comment type="subcellular location">
    <subcellularLocation>
        <location evidence="1">Membrane</location>
    </subcellularLocation>
</comment>
<dbReference type="SUPFAM" id="SSF49344">
    <property type="entry name" value="CBD9-like"/>
    <property type="match status" value="1"/>
</dbReference>
<comment type="caution">
    <text evidence="9">The sequence shown here is derived from an EMBL/GenBank/DDBJ whole genome shotgun (WGS) entry which is preliminary data.</text>
</comment>
<dbReference type="Gene3D" id="1.20.120.1770">
    <property type="match status" value="1"/>
</dbReference>
<reference evidence="9" key="1">
    <citation type="journal article" date="2020" name="Fungal Divers.">
        <title>Resolving the Mortierellaceae phylogeny through synthesis of multi-gene phylogenetics and phylogenomics.</title>
        <authorList>
            <person name="Vandepol N."/>
            <person name="Liber J."/>
            <person name="Desiro A."/>
            <person name="Na H."/>
            <person name="Kennedy M."/>
            <person name="Barry K."/>
            <person name="Grigoriev I.V."/>
            <person name="Miller A.N."/>
            <person name="O'Donnell K."/>
            <person name="Stajich J.E."/>
            <person name="Bonito G."/>
        </authorList>
    </citation>
    <scope>NUCLEOTIDE SEQUENCE</scope>
    <source>
        <strain evidence="9">NRRL 2769</strain>
    </source>
</reference>
<dbReference type="Gene3D" id="2.60.40.1210">
    <property type="entry name" value="Cellobiose dehydrogenase, cytochrome domain"/>
    <property type="match status" value="1"/>
</dbReference>
<dbReference type="Pfam" id="PF03188">
    <property type="entry name" value="Cytochrom_B561"/>
    <property type="match status" value="1"/>
</dbReference>
<evidence type="ECO:0000256" key="1">
    <source>
        <dbReference type="ARBA" id="ARBA00004370"/>
    </source>
</evidence>
<keyword evidence="3 7" id="KW-0812">Transmembrane</keyword>
<organism evidence="9 10">
    <name type="scientific">Entomortierella chlamydospora</name>
    <dbReference type="NCBI Taxonomy" id="101097"/>
    <lineage>
        <taxon>Eukaryota</taxon>
        <taxon>Fungi</taxon>
        <taxon>Fungi incertae sedis</taxon>
        <taxon>Mucoromycota</taxon>
        <taxon>Mortierellomycotina</taxon>
        <taxon>Mortierellomycetes</taxon>
        <taxon>Mortierellales</taxon>
        <taxon>Mortierellaceae</taxon>
        <taxon>Entomortierella</taxon>
    </lineage>
</organism>
<evidence type="ECO:0000256" key="4">
    <source>
        <dbReference type="ARBA" id="ARBA00022982"/>
    </source>
</evidence>
<keyword evidence="5 7" id="KW-1133">Transmembrane helix</keyword>
<dbReference type="AlphaFoldDB" id="A0A9P6SYK4"/>
<keyword evidence="6 7" id="KW-0472">Membrane</keyword>
<evidence type="ECO:0000256" key="5">
    <source>
        <dbReference type="ARBA" id="ARBA00022989"/>
    </source>
</evidence>
<dbReference type="PANTHER" id="PTHR47797">
    <property type="entry name" value="DEHYDROGENASE, PUTATIVE (AFU_ORTHOLOGUE AFUA_8G05805)-RELATED"/>
    <property type="match status" value="1"/>
</dbReference>
<proteinExistence type="predicted"/>
<evidence type="ECO:0000256" key="6">
    <source>
        <dbReference type="ARBA" id="ARBA00023136"/>
    </source>
</evidence>
<evidence type="ECO:0000256" key="7">
    <source>
        <dbReference type="SAM" id="Phobius"/>
    </source>
</evidence>
<protein>
    <recommendedName>
        <fullName evidence="8">DOMON domain-containing protein</fullName>
    </recommendedName>
</protein>
<evidence type="ECO:0000313" key="10">
    <source>
        <dbReference type="Proteomes" id="UP000703661"/>
    </source>
</evidence>
<gene>
    <name evidence="9" type="ORF">BGZ80_000459</name>
</gene>
<dbReference type="PROSITE" id="PS50836">
    <property type="entry name" value="DOMON"/>
    <property type="match status" value="1"/>
</dbReference>
<evidence type="ECO:0000313" key="9">
    <source>
        <dbReference type="EMBL" id="KAG0011721.1"/>
    </source>
</evidence>
<dbReference type="GO" id="GO:0016020">
    <property type="term" value="C:membrane"/>
    <property type="evidence" value="ECO:0007669"/>
    <property type="project" value="UniProtKB-SubCell"/>
</dbReference>